<dbReference type="PANTHER" id="PTHR24221:SF651">
    <property type="entry name" value="HEAVY METAL TOLERANCE PROTEIN"/>
    <property type="match status" value="1"/>
</dbReference>
<keyword evidence="2" id="KW-0813">Transport</keyword>
<dbReference type="InterPro" id="IPR039421">
    <property type="entry name" value="Type_1_exporter"/>
</dbReference>
<dbReference type="InterPro" id="IPR011527">
    <property type="entry name" value="ABC1_TM_dom"/>
</dbReference>
<feature type="domain" description="ABC transporter" evidence="11">
    <location>
        <begin position="560"/>
        <end position="794"/>
    </location>
</feature>
<evidence type="ECO:0000256" key="3">
    <source>
        <dbReference type="ARBA" id="ARBA00022692"/>
    </source>
</evidence>
<evidence type="ECO:0000256" key="8">
    <source>
        <dbReference type="ARBA" id="ARBA00024363"/>
    </source>
</evidence>
<protein>
    <submittedName>
        <fullName evidence="13">Uncharacterized protein</fullName>
    </submittedName>
</protein>
<evidence type="ECO:0000313" key="14">
    <source>
        <dbReference type="Proteomes" id="UP000799444"/>
    </source>
</evidence>
<feature type="transmembrane region" description="Helical" evidence="10">
    <location>
        <begin position="115"/>
        <end position="135"/>
    </location>
</feature>
<sequence length="807" mass="90459">MNMALHDWSIVLNYVHSLGLYFVFFCSSFWDHGKSFQDAKRRNVVPKVIWLLQSALALLFLTSAILVTPSVKSSLSRTNTNSSAESSLFCFAVGFLYFAAGLLPDPQLPFSPSTSHFHAWIYTAFAETVLLILGHPATGSTLRIVQYAFRCARILTLTSMCALYSYQFYEKLPRGDDSDEEESLLQNESNSNGYGAANGNPVPEKPKAQSTDAKGGWISYFIGFSILFPYLWPSESRKKQLTLGLCVLLMLSQRGVNILVPYQISVLVEAMGVGKMPWKELVLYVFYRSLQGQQGVIGSLRAILWIPARQDLFRRLTCAAFEHVLSLSHEFHLSKRIGEVLSALNKGSALNTFLDSFAFELFPMVFDLGVAAVYFFFRFDALYSLVLLTVMWSYIYATIYMAQWRAKARRQMAMKDREMDAARMETMLSYDTVHYSSTADTEAGRFSSHVSAFQHAERSVLLSLNFLNITQNFILSLGVLLFTILSVYQVSVSVQSIAVFVSILSYYAQLQAPLQFFGSFYNQVQNNLIDAERMLDLFKIKPTITDSPHAREMPSCRGHITFNNVSFSYGNGKRAISNVSFTVPPNTSTAIVGESGSGKSTCLKLLFRFYDISSGSIQIDGEDIRDLKLLSYRRHFGVVPQDTTLFNMSIMANLQYVRPDADEEEIYDACRAASIHDRILAFPEGYETKVGERGLRLSGGEKQRIAIARAILKDPQMILLDEATSSLDARTEEQIQGALDRATRGRTTVTIAHRLSTITKCDQILVLHEGKVVEKGTHESLLAEGGRYSKMWEKQTTAAKTAPSDES</sequence>
<dbReference type="GO" id="GO:0140359">
    <property type="term" value="F:ABC-type transporter activity"/>
    <property type="evidence" value="ECO:0007669"/>
    <property type="project" value="InterPro"/>
</dbReference>
<name>A0A9P4QPD7_9PLEO</name>
<keyword evidence="14" id="KW-1185">Reference proteome</keyword>
<dbReference type="InterPro" id="IPR003439">
    <property type="entry name" value="ABC_transporter-like_ATP-bd"/>
</dbReference>
<evidence type="ECO:0000256" key="6">
    <source>
        <dbReference type="ARBA" id="ARBA00022989"/>
    </source>
</evidence>
<dbReference type="GO" id="GO:0005774">
    <property type="term" value="C:vacuolar membrane"/>
    <property type="evidence" value="ECO:0007669"/>
    <property type="project" value="TreeGrafter"/>
</dbReference>
<dbReference type="GO" id="GO:0000041">
    <property type="term" value="P:transition metal ion transport"/>
    <property type="evidence" value="ECO:0007669"/>
    <property type="project" value="UniProtKB-ARBA"/>
</dbReference>
<accession>A0A9P4QPD7</accession>
<keyword evidence="5" id="KW-0067">ATP-binding</keyword>
<dbReference type="PROSITE" id="PS50929">
    <property type="entry name" value="ABC_TM1F"/>
    <property type="match status" value="1"/>
</dbReference>
<evidence type="ECO:0000259" key="12">
    <source>
        <dbReference type="PROSITE" id="PS50929"/>
    </source>
</evidence>
<dbReference type="Gene3D" id="1.20.1560.10">
    <property type="entry name" value="ABC transporter type 1, transmembrane domain"/>
    <property type="match status" value="1"/>
</dbReference>
<dbReference type="AlphaFoldDB" id="A0A9P4QPD7"/>
<evidence type="ECO:0000256" key="1">
    <source>
        <dbReference type="ARBA" id="ARBA00004141"/>
    </source>
</evidence>
<feature type="region of interest" description="Disordered" evidence="9">
    <location>
        <begin position="177"/>
        <end position="210"/>
    </location>
</feature>
<dbReference type="Pfam" id="PF00664">
    <property type="entry name" value="ABC_membrane"/>
    <property type="match status" value="1"/>
</dbReference>
<dbReference type="Proteomes" id="UP000799444">
    <property type="component" value="Unassembled WGS sequence"/>
</dbReference>
<keyword evidence="4" id="KW-0547">Nucleotide-binding</keyword>
<proteinExistence type="inferred from homology"/>
<evidence type="ECO:0000256" key="10">
    <source>
        <dbReference type="SAM" id="Phobius"/>
    </source>
</evidence>
<evidence type="ECO:0000259" key="11">
    <source>
        <dbReference type="PROSITE" id="PS50893"/>
    </source>
</evidence>
<feature type="transmembrane region" description="Helical" evidence="10">
    <location>
        <begin position="50"/>
        <end position="71"/>
    </location>
</feature>
<evidence type="ECO:0000256" key="5">
    <source>
        <dbReference type="ARBA" id="ARBA00022840"/>
    </source>
</evidence>
<dbReference type="FunFam" id="3.40.50.300:FF:000186">
    <property type="entry name" value="ATP-binding cassette sub-family B member 7, mitochondrial"/>
    <property type="match status" value="1"/>
</dbReference>
<gene>
    <name evidence="13" type="ORF">EJ04DRAFT_476285</name>
</gene>
<feature type="domain" description="ABC transmembrane type-1" evidence="12">
    <location>
        <begin position="245"/>
        <end position="526"/>
    </location>
</feature>
<dbReference type="EMBL" id="ML996257">
    <property type="protein sequence ID" value="KAF2729068.1"/>
    <property type="molecule type" value="Genomic_DNA"/>
</dbReference>
<evidence type="ECO:0000256" key="2">
    <source>
        <dbReference type="ARBA" id="ARBA00022448"/>
    </source>
</evidence>
<dbReference type="InterPro" id="IPR036640">
    <property type="entry name" value="ABC1_TM_sf"/>
</dbReference>
<dbReference type="OrthoDB" id="6500128at2759"/>
<feature type="transmembrane region" description="Helical" evidence="10">
    <location>
        <begin position="215"/>
        <end position="232"/>
    </location>
</feature>
<evidence type="ECO:0000313" key="13">
    <source>
        <dbReference type="EMBL" id="KAF2729068.1"/>
    </source>
</evidence>
<dbReference type="CDD" id="cd03253">
    <property type="entry name" value="ABCC_ATM1_transporter"/>
    <property type="match status" value="1"/>
</dbReference>
<dbReference type="InterPro" id="IPR027417">
    <property type="entry name" value="P-loop_NTPase"/>
</dbReference>
<comment type="similarity">
    <text evidence="8">Belongs to the ABC transporter superfamily. ABCB family. Heavy Metal importer (TC 3.A.1.210) subfamily.</text>
</comment>
<dbReference type="GO" id="GO:0005524">
    <property type="term" value="F:ATP binding"/>
    <property type="evidence" value="ECO:0007669"/>
    <property type="project" value="UniProtKB-KW"/>
</dbReference>
<keyword evidence="3 10" id="KW-0812">Transmembrane</keyword>
<dbReference type="GO" id="GO:0016887">
    <property type="term" value="F:ATP hydrolysis activity"/>
    <property type="evidence" value="ECO:0007669"/>
    <property type="project" value="InterPro"/>
</dbReference>
<comment type="caution">
    <text evidence="13">The sequence shown here is derived from an EMBL/GenBank/DDBJ whole genome shotgun (WGS) entry which is preliminary data.</text>
</comment>
<feature type="transmembrane region" description="Helical" evidence="10">
    <location>
        <begin position="83"/>
        <end position="103"/>
    </location>
</feature>
<feature type="transmembrane region" description="Helical" evidence="10">
    <location>
        <begin position="147"/>
        <end position="166"/>
    </location>
</feature>
<feature type="transmembrane region" description="Helical" evidence="10">
    <location>
        <begin position="357"/>
        <end position="377"/>
    </location>
</feature>
<evidence type="ECO:0000256" key="4">
    <source>
        <dbReference type="ARBA" id="ARBA00022741"/>
    </source>
</evidence>
<dbReference type="CDD" id="cd18583">
    <property type="entry name" value="ABC_6TM_HMT1"/>
    <property type="match status" value="1"/>
</dbReference>
<dbReference type="SUPFAM" id="SSF52540">
    <property type="entry name" value="P-loop containing nucleoside triphosphate hydrolases"/>
    <property type="match status" value="1"/>
</dbReference>
<dbReference type="InterPro" id="IPR017871">
    <property type="entry name" value="ABC_transporter-like_CS"/>
</dbReference>
<feature type="compositionally biased region" description="Low complexity" evidence="9">
    <location>
        <begin position="184"/>
        <end position="200"/>
    </location>
</feature>
<dbReference type="PANTHER" id="PTHR24221">
    <property type="entry name" value="ATP-BINDING CASSETTE SUB-FAMILY B"/>
    <property type="match status" value="1"/>
</dbReference>
<evidence type="ECO:0000256" key="7">
    <source>
        <dbReference type="ARBA" id="ARBA00023136"/>
    </source>
</evidence>
<organism evidence="13 14">
    <name type="scientific">Polyplosphaeria fusca</name>
    <dbReference type="NCBI Taxonomy" id="682080"/>
    <lineage>
        <taxon>Eukaryota</taxon>
        <taxon>Fungi</taxon>
        <taxon>Dikarya</taxon>
        <taxon>Ascomycota</taxon>
        <taxon>Pezizomycotina</taxon>
        <taxon>Dothideomycetes</taxon>
        <taxon>Pleosporomycetidae</taxon>
        <taxon>Pleosporales</taxon>
        <taxon>Tetraplosphaeriaceae</taxon>
        <taxon>Polyplosphaeria</taxon>
    </lineage>
</organism>
<feature type="transmembrane region" description="Helical" evidence="10">
    <location>
        <begin position="12"/>
        <end position="30"/>
    </location>
</feature>
<dbReference type="Gene3D" id="3.40.50.300">
    <property type="entry name" value="P-loop containing nucleotide triphosphate hydrolases"/>
    <property type="match status" value="1"/>
</dbReference>
<keyword evidence="6 10" id="KW-1133">Transmembrane helix</keyword>
<dbReference type="PROSITE" id="PS50893">
    <property type="entry name" value="ABC_TRANSPORTER_2"/>
    <property type="match status" value="1"/>
</dbReference>
<feature type="transmembrane region" description="Helical" evidence="10">
    <location>
        <begin position="383"/>
        <end position="402"/>
    </location>
</feature>
<dbReference type="InterPro" id="IPR003593">
    <property type="entry name" value="AAA+_ATPase"/>
</dbReference>
<dbReference type="SUPFAM" id="SSF90123">
    <property type="entry name" value="ABC transporter transmembrane region"/>
    <property type="match status" value="1"/>
</dbReference>
<reference evidence="13" key="1">
    <citation type="journal article" date="2020" name="Stud. Mycol.">
        <title>101 Dothideomycetes genomes: a test case for predicting lifestyles and emergence of pathogens.</title>
        <authorList>
            <person name="Haridas S."/>
            <person name="Albert R."/>
            <person name="Binder M."/>
            <person name="Bloem J."/>
            <person name="Labutti K."/>
            <person name="Salamov A."/>
            <person name="Andreopoulos B."/>
            <person name="Baker S."/>
            <person name="Barry K."/>
            <person name="Bills G."/>
            <person name="Bluhm B."/>
            <person name="Cannon C."/>
            <person name="Castanera R."/>
            <person name="Culley D."/>
            <person name="Daum C."/>
            <person name="Ezra D."/>
            <person name="Gonzalez J."/>
            <person name="Henrissat B."/>
            <person name="Kuo A."/>
            <person name="Liang C."/>
            <person name="Lipzen A."/>
            <person name="Lutzoni F."/>
            <person name="Magnuson J."/>
            <person name="Mondo S."/>
            <person name="Nolan M."/>
            <person name="Ohm R."/>
            <person name="Pangilinan J."/>
            <person name="Park H.-J."/>
            <person name="Ramirez L."/>
            <person name="Alfaro M."/>
            <person name="Sun H."/>
            <person name="Tritt A."/>
            <person name="Yoshinaga Y."/>
            <person name="Zwiers L.-H."/>
            <person name="Turgeon B."/>
            <person name="Goodwin S."/>
            <person name="Spatafora J."/>
            <person name="Crous P."/>
            <person name="Grigoriev I."/>
        </authorList>
    </citation>
    <scope>NUCLEOTIDE SEQUENCE</scope>
    <source>
        <strain evidence="13">CBS 125425</strain>
    </source>
</reference>
<evidence type="ECO:0000256" key="9">
    <source>
        <dbReference type="SAM" id="MobiDB-lite"/>
    </source>
</evidence>
<dbReference type="SMART" id="SM00382">
    <property type="entry name" value="AAA"/>
    <property type="match status" value="1"/>
</dbReference>
<keyword evidence="7 10" id="KW-0472">Membrane</keyword>
<comment type="subcellular location">
    <subcellularLocation>
        <location evidence="1">Membrane</location>
        <topology evidence="1">Multi-pass membrane protein</topology>
    </subcellularLocation>
</comment>
<dbReference type="PROSITE" id="PS00211">
    <property type="entry name" value="ABC_TRANSPORTER_1"/>
    <property type="match status" value="1"/>
</dbReference>
<dbReference type="Pfam" id="PF00005">
    <property type="entry name" value="ABC_tran"/>
    <property type="match status" value="1"/>
</dbReference>